<evidence type="ECO:0000256" key="5">
    <source>
        <dbReference type="ARBA" id="ARBA00023288"/>
    </source>
</evidence>
<feature type="chain" id="PRO_5037749735" evidence="6">
    <location>
        <begin position="23"/>
        <end position="442"/>
    </location>
</feature>
<proteinExistence type="predicted"/>
<dbReference type="InterPro" id="IPR050490">
    <property type="entry name" value="Bact_solute-bd_prot1"/>
</dbReference>
<keyword evidence="3" id="KW-0472">Membrane</keyword>
<keyword evidence="2 6" id="KW-0732">Signal</keyword>
<evidence type="ECO:0000256" key="6">
    <source>
        <dbReference type="SAM" id="SignalP"/>
    </source>
</evidence>
<organism evidence="7 8">
    <name type="scientific">Corynebacterium mendelii</name>
    <dbReference type="NCBI Taxonomy" id="2765362"/>
    <lineage>
        <taxon>Bacteria</taxon>
        <taxon>Bacillati</taxon>
        <taxon>Actinomycetota</taxon>
        <taxon>Actinomycetes</taxon>
        <taxon>Mycobacteriales</taxon>
        <taxon>Corynebacteriaceae</taxon>
        <taxon>Corynebacterium</taxon>
    </lineage>
</organism>
<dbReference type="RefSeq" id="WP_207117677.1">
    <property type="nucleotide sequence ID" value="NZ_JAFLEQ010000003.1"/>
</dbReference>
<dbReference type="EMBL" id="JAFLEQ010000003">
    <property type="protein sequence ID" value="MBN9643232.1"/>
    <property type="molecule type" value="Genomic_DNA"/>
</dbReference>
<reference evidence="7" key="1">
    <citation type="submission" date="2021-03" db="EMBL/GenBank/DDBJ databases">
        <authorList>
            <person name="Sun Q."/>
        </authorList>
    </citation>
    <scope>NUCLEOTIDE SEQUENCE</scope>
    <source>
        <strain evidence="7">CCM 8862</strain>
    </source>
</reference>
<accession>A0A939E0H9</accession>
<evidence type="ECO:0000256" key="3">
    <source>
        <dbReference type="ARBA" id="ARBA00023136"/>
    </source>
</evidence>
<dbReference type="PANTHER" id="PTHR43649:SF33">
    <property type="entry name" value="POLYGALACTURONAN_RHAMNOGALACTURONAN-BINDING PROTEIN YTCQ"/>
    <property type="match status" value="1"/>
</dbReference>
<dbReference type="PROSITE" id="PS51257">
    <property type="entry name" value="PROKAR_LIPOPROTEIN"/>
    <property type="match status" value="1"/>
</dbReference>
<dbReference type="SUPFAM" id="SSF53850">
    <property type="entry name" value="Periplasmic binding protein-like II"/>
    <property type="match status" value="1"/>
</dbReference>
<keyword evidence="8" id="KW-1185">Reference proteome</keyword>
<protein>
    <submittedName>
        <fullName evidence="7">Extracellular solute-binding protein</fullName>
    </submittedName>
</protein>
<keyword evidence="1" id="KW-1003">Cell membrane</keyword>
<dbReference type="PANTHER" id="PTHR43649">
    <property type="entry name" value="ARABINOSE-BINDING PROTEIN-RELATED"/>
    <property type="match status" value="1"/>
</dbReference>
<dbReference type="AlphaFoldDB" id="A0A939E0H9"/>
<evidence type="ECO:0000313" key="8">
    <source>
        <dbReference type="Proteomes" id="UP000664332"/>
    </source>
</evidence>
<evidence type="ECO:0000256" key="4">
    <source>
        <dbReference type="ARBA" id="ARBA00023139"/>
    </source>
</evidence>
<evidence type="ECO:0000256" key="1">
    <source>
        <dbReference type="ARBA" id="ARBA00022475"/>
    </source>
</evidence>
<comment type="caution">
    <text evidence="7">The sequence shown here is derived from an EMBL/GenBank/DDBJ whole genome shotgun (WGS) entry which is preliminary data.</text>
</comment>
<evidence type="ECO:0000256" key="2">
    <source>
        <dbReference type="ARBA" id="ARBA00022729"/>
    </source>
</evidence>
<name>A0A939E0H9_9CORY</name>
<dbReference type="InterPro" id="IPR006059">
    <property type="entry name" value="SBP"/>
</dbReference>
<dbReference type="Proteomes" id="UP000664332">
    <property type="component" value="Unassembled WGS sequence"/>
</dbReference>
<gene>
    <name evidence="7" type="ORF">JZY06_01080</name>
</gene>
<feature type="signal peptide" evidence="6">
    <location>
        <begin position="1"/>
        <end position="22"/>
    </location>
</feature>
<sequence>MKSSRRLTMSLTAVVSTLGLVAAGCSSTDDTADNSGKTLKEGEVAQITWLHRIPDKEGAPTVNELVEQFNQAHPDIQVTPERMQGSATESYAKINSIVAAGKDVPCLTMIGNERVPDMIGSMMDVSQYTDKVKDNYWEGLYNKAKVGDKVYGLPFGASPILFYYRADLFEQYGISVPTTWEEYKAAAKTVREKSEGKSYMGAFLTDEPMWTNALVTSEGADWFGYDPSTQEWSVSITGDESKKVADNLDTMVADDLVVPMQRWGQDFGKALADGTLLSTIGGAWEAPLIADTAPSTSGNWKIAQIPHFEASTTTVGQNGGTIGAVLKGCEYPEQAIEFANWWATNIEGLTGLGLLPAAKADNIETPANLKEFYSGQDYYSEFITANNNAPTIHWAPKIAATMKVLKDKQGTIGSGGTVAEELEAGQQQAVASLTDAGLKVTE</sequence>
<keyword evidence="4" id="KW-0564">Palmitate</keyword>
<dbReference type="Gene3D" id="3.40.190.10">
    <property type="entry name" value="Periplasmic binding protein-like II"/>
    <property type="match status" value="1"/>
</dbReference>
<dbReference type="Pfam" id="PF01547">
    <property type="entry name" value="SBP_bac_1"/>
    <property type="match status" value="1"/>
</dbReference>
<keyword evidence="5" id="KW-0449">Lipoprotein</keyword>
<evidence type="ECO:0000313" key="7">
    <source>
        <dbReference type="EMBL" id="MBN9643232.1"/>
    </source>
</evidence>